<dbReference type="Proteomes" id="UP001214043">
    <property type="component" value="Chromosome"/>
</dbReference>
<evidence type="ECO:0000313" key="4">
    <source>
        <dbReference type="Proteomes" id="UP001214043"/>
    </source>
</evidence>
<dbReference type="RefSeq" id="WP_274492158.1">
    <property type="nucleotide sequence ID" value="NZ_CP118166.1"/>
</dbReference>
<gene>
    <name evidence="3" type="ORF">PUV54_10345</name>
</gene>
<keyword evidence="1" id="KW-0732">Signal</keyword>
<feature type="domain" description="Putative auto-transporter adhesin head GIN" evidence="2">
    <location>
        <begin position="31"/>
        <end position="195"/>
    </location>
</feature>
<evidence type="ECO:0000313" key="3">
    <source>
        <dbReference type="EMBL" id="WDI30358.1"/>
    </source>
</evidence>
<protein>
    <submittedName>
        <fullName evidence="3">DUF2807 domain-containing protein</fullName>
    </submittedName>
</protein>
<sequence length="220" mass="23407">MNRSAFLISFAAAAALAAPAMGETRNFDLPEFDKIDVSAGLKLVATAGGAQSVSVETEDGDFSDFEIEVRDGVLVISREWNRLRWHQRKADYKVTVSARELTALDASSGSHSYLSEISTRRFSFDISSGAHVTAAGRSDDCDIDLSSGANFNAGEFACDHANIDVSSGGHGKLTVNASLIGDASSGGHVSVYGEPERVNIDRSSGGRIKVKQVIYQAKND</sequence>
<evidence type="ECO:0000256" key="1">
    <source>
        <dbReference type="SAM" id="SignalP"/>
    </source>
</evidence>
<dbReference type="Gene3D" id="2.160.20.120">
    <property type="match status" value="2"/>
</dbReference>
<keyword evidence="4" id="KW-1185">Reference proteome</keyword>
<dbReference type="AlphaFoldDB" id="A0AAF0CF19"/>
<evidence type="ECO:0000259" key="2">
    <source>
        <dbReference type="Pfam" id="PF10988"/>
    </source>
</evidence>
<accession>A0AAF0CF19</accession>
<dbReference type="KEGG" id="hfl:PUV54_10345"/>
<name>A0AAF0CF19_9PROT</name>
<feature type="chain" id="PRO_5042005955" evidence="1">
    <location>
        <begin position="23"/>
        <end position="220"/>
    </location>
</feature>
<feature type="signal peptide" evidence="1">
    <location>
        <begin position="1"/>
        <end position="22"/>
    </location>
</feature>
<dbReference type="InterPro" id="IPR021255">
    <property type="entry name" value="DUF2807"/>
</dbReference>
<dbReference type="EMBL" id="CP118166">
    <property type="protein sequence ID" value="WDI30358.1"/>
    <property type="molecule type" value="Genomic_DNA"/>
</dbReference>
<organism evidence="3 4">
    <name type="scientific">Hyphococcus flavus</name>
    <dbReference type="NCBI Taxonomy" id="1866326"/>
    <lineage>
        <taxon>Bacteria</taxon>
        <taxon>Pseudomonadati</taxon>
        <taxon>Pseudomonadota</taxon>
        <taxon>Alphaproteobacteria</taxon>
        <taxon>Parvularculales</taxon>
        <taxon>Parvularculaceae</taxon>
        <taxon>Hyphococcus</taxon>
    </lineage>
</organism>
<proteinExistence type="predicted"/>
<reference evidence="3" key="1">
    <citation type="submission" date="2023-02" db="EMBL/GenBank/DDBJ databases">
        <title>Genome sequence of Hyphococcus flavus.</title>
        <authorList>
            <person name="Rong J.-C."/>
            <person name="Zhao Q."/>
            <person name="Yi M."/>
            <person name="Wu J.-Y."/>
        </authorList>
    </citation>
    <scope>NUCLEOTIDE SEQUENCE</scope>
    <source>
        <strain evidence="3">MCCC 1K03223</strain>
    </source>
</reference>
<dbReference type="Pfam" id="PF10988">
    <property type="entry name" value="DUF2807"/>
    <property type="match status" value="1"/>
</dbReference>